<feature type="non-terminal residue" evidence="1">
    <location>
        <position position="154"/>
    </location>
</feature>
<sequence>TLTTPANTTPHANDGANTVTETFTYQATDSLGNVVTSTIVVNIVDDVPKANADTASVTEGGVVTGNVLANDVGGADGPAAGGGVVGVRAGSDTSTPVVGGLNSQINGTYGYLTLDAHGNAEYHSYPNSVNGPGATDTFTYTLRDGDGDQSTTTI</sequence>
<name>A0A4Y9T9V6_PSEFL</name>
<evidence type="ECO:0000313" key="1">
    <source>
        <dbReference type="EMBL" id="TFW37152.1"/>
    </source>
</evidence>
<evidence type="ECO:0000313" key="2">
    <source>
        <dbReference type="Proteomes" id="UP000297322"/>
    </source>
</evidence>
<feature type="non-terminal residue" evidence="1">
    <location>
        <position position="1"/>
    </location>
</feature>
<dbReference type="EMBL" id="SPVI01000144">
    <property type="protein sequence ID" value="TFW37152.1"/>
    <property type="molecule type" value="Genomic_DNA"/>
</dbReference>
<protein>
    <submittedName>
        <fullName evidence="1">Uncharacterized protein</fullName>
    </submittedName>
</protein>
<reference evidence="1 2" key="1">
    <citation type="submission" date="2019-03" db="EMBL/GenBank/DDBJ databases">
        <title>Biocontrol and xenobiotic degradation properties of endophytic Pseudomonas fluorescens strain BRZ63.</title>
        <authorList>
            <person name="Chlebek D.A."/>
            <person name="Pinski A."/>
            <person name="Zur J.P."/>
            <person name="Michalska J."/>
            <person name="Hupert-Kocurek K.T."/>
        </authorList>
    </citation>
    <scope>NUCLEOTIDE SEQUENCE [LARGE SCALE GENOMIC DNA]</scope>
    <source>
        <strain evidence="1 2">BRZ63</strain>
    </source>
</reference>
<dbReference type="AlphaFoldDB" id="A0A4Y9T9V6"/>
<dbReference type="Proteomes" id="UP000297322">
    <property type="component" value="Unassembled WGS sequence"/>
</dbReference>
<accession>A0A4Y9T9V6</accession>
<comment type="caution">
    <text evidence="1">The sequence shown here is derived from an EMBL/GenBank/DDBJ whole genome shotgun (WGS) entry which is preliminary data.</text>
</comment>
<organism evidence="1 2">
    <name type="scientific">Pseudomonas fluorescens</name>
    <dbReference type="NCBI Taxonomy" id="294"/>
    <lineage>
        <taxon>Bacteria</taxon>
        <taxon>Pseudomonadati</taxon>
        <taxon>Pseudomonadota</taxon>
        <taxon>Gammaproteobacteria</taxon>
        <taxon>Pseudomonadales</taxon>
        <taxon>Pseudomonadaceae</taxon>
        <taxon>Pseudomonas</taxon>
    </lineage>
</organism>
<proteinExistence type="predicted"/>
<dbReference type="Pfam" id="PF17963">
    <property type="entry name" value="Big_9"/>
    <property type="match status" value="1"/>
</dbReference>
<dbReference type="RefSeq" id="WP_135197085.1">
    <property type="nucleotide sequence ID" value="NZ_SPVI01000144.1"/>
</dbReference>
<gene>
    <name evidence="1" type="ORF">E4T65_29455</name>
</gene>